<keyword evidence="2" id="KW-0812">Transmembrane</keyword>
<feature type="transmembrane region" description="Helical" evidence="2">
    <location>
        <begin position="21"/>
        <end position="44"/>
    </location>
</feature>
<organism evidence="3 4">
    <name type="scientific">Tsukamurella tyrosinosolvens</name>
    <dbReference type="NCBI Taxonomy" id="57704"/>
    <lineage>
        <taxon>Bacteria</taxon>
        <taxon>Bacillati</taxon>
        <taxon>Actinomycetota</taxon>
        <taxon>Actinomycetes</taxon>
        <taxon>Mycobacteriales</taxon>
        <taxon>Tsukamurellaceae</taxon>
        <taxon>Tsukamurella</taxon>
    </lineage>
</organism>
<evidence type="ECO:0000256" key="2">
    <source>
        <dbReference type="SAM" id="Phobius"/>
    </source>
</evidence>
<dbReference type="AlphaFoldDB" id="A0A1H4WTM3"/>
<keyword evidence="2" id="KW-0472">Membrane</keyword>
<dbReference type="EMBL" id="FNSA01000003">
    <property type="protein sequence ID" value="SEC96390.1"/>
    <property type="molecule type" value="Genomic_DNA"/>
</dbReference>
<feature type="compositionally biased region" description="Polar residues" evidence="1">
    <location>
        <begin position="188"/>
        <end position="199"/>
    </location>
</feature>
<reference evidence="4" key="1">
    <citation type="submission" date="2016-10" db="EMBL/GenBank/DDBJ databases">
        <authorList>
            <person name="Varghese N."/>
            <person name="Submissions S."/>
        </authorList>
    </citation>
    <scope>NUCLEOTIDE SEQUENCE [LARGE SCALE GENOMIC DNA]</scope>
    <source>
        <strain evidence="4">DSM 44234</strain>
    </source>
</reference>
<gene>
    <name evidence="3" type="ORF">SAMN04489793_3660</name>
</gene>
<accession>A0A1H4WTM3</accession>
<sequence>MSSKKYANLDRFVPREHGKSWVMRVGVPVAGLLVAIIVGTFAFVGPRASEYEDRSKECSTRLSTVDQKIRAISRIKIDDPARAEKTTTANDEFEVADNEARSACPMTEKEYITILDYTTYKVSAERAKQCARALPTGGPHCTEEDFDQALGTVSACAQSMSIDASVVKDWSTMKRLGQVIARWANSDSQIDSESYTPTTIPDPCGIKDRSAPWPPPRYS</sequence>
<protein>
    <submittedName>
        <fullName evidence="3">Uncharacterized protein</fullName>
    </submittedName>
</protein>
<evidence type="ECO:0000313" key="3">
    <source>
        <dbReference type="EMBL" id="SEC96390.1"/>
    </source>
</evidence>
<proteinExistence type="predicted"/>
<evidence type="ECO:0000256" key="1">
    <source>
        <dbReference type="SAM" id="MobiDB-lite"/>
    </source>
</evidence>
<evidence type="ECO:0000313" key="4">
    <source>
        <dbReference type="Proteomes" id="UP000182241"/>
    </source>
</evidence>
<dbReference type="Proteomes" id="UP000182241">
    <property type="component" value="Unassembled WGS sequence"/>
</dbReference>
<dbReference type="RefSeq" id="WP_068738984.1">
    <property type="nucleotide sequence ID" value="NZ_CBDRGN010000003.1"/>
</dbReference>
<feature type="region of interest" description="Disordered" evidence="1">
    <location>
        <begin position="188"/>
        <end position="219"/>
    </location>
</feature>
<name>A0A1H4WTM3_TSUTY</name>
<keyword evidence="4" id="KW-1185">Reference proteome</keyword>
<keyword evidence="2" id="KW-1133">Transmembrane helix</keyword>